<feature type="domain" description="BRCT" evidence="1">
    <location>
        <begin position="163"/>
        <end position="217"/>
    </location>
</feature>
<dbReference type="EMBL" id="CAJNOC010002390">
    <property type="protein sequence ID" value="CAF0930195.1"/>
    <property type="molecule type" value="Genomic_DNA"/>
</dbReference>
<evidence type="ECO:0000313" key="2">
    <source>
        <dbReference type="EMBL" id="CAF0930195.1"/>
    </source>
</evidence>
<dbReference type="SUPFAM" id="SSF52113">
    <property type="entry name" value="BRCT domain"/>
    <property type="match status" value="1"/>
</dbReference>
<dbReference type="AlphaFoldDB" id="A0A814BJK3"/>
<dbReference type="PROSITE" id="PS50172">
    <property type="entry name" value="BRCT"/>
    <property type="match status" value="1"/>
</dbReference>
<dbReference type="Pfam" id="PF00533">
    <property type="entry name" value="BRCT"/>
    <property type="match status" value="1"/>
</dbReference>
<gene>
    <name evidence="2" type="ORF">OXX778_LOCUS12862</name>
</gene>
<comment type="caution">
    <text evidence="2">The sequence shown here is derived from an EMBL/GenBank/DDBJ whole genome shotgun (WGS) entry which is preliminary data.</text>
</comment>
<reference evidence="2" key="1">
    <citation type="submission" date="2021-02" db="EMBL/GenBank/DDBJ databases">
        <authorList>
            <person name="Nowell W R."/>
        </authorList>
    </citation>
    <scope>NUCLEOTIDE SEQUENCE</scope>
    <source>
        <strain evidence="2">Ploen Becks lab</strain>
    </source>
</reference>
<keyword evidence="3" id="KW-1185">Reference proteome</keyword>
<sequence>MLIPIYSVNLNNLKFSLNLKKMLSPRKSEEELERARDCGNQNFHEETINVSISEIERQSTLKPIEYEEQTVCDDSESLLEQMNETDSNISRTVNDIDDPGYWLKLKYQLHLKKLQYTYFLYERVREPYIKGINSHIFKKEYTNRKIFLNCIFCLPFNLFNIFEDIKTIILYFGGNLIFDARDSNYNHYITDEEINESSDLYKKLLIEQKIIVRVEWLKLIYSFTF</sequence>
<evidence type="ECO:0000259" key="1">
    <source>
        <dbReference type="PROSITE" id="PS50172"/>
    </source>
</evidence>
<accession>A0A814BJK3</accession>
<name>A0A814BJK3_9BILA</name>
<dbReference type="InterPro" id="IPR001357">
    <property type="entry name" value="BRCT_dom"/>
</dbReference>
<proteinExistence type="predicted"/>
<protein>
    <recommendedName>
        <fullName evidence="1">BRCT domain-containing protein</fullName>
    </recommendedName>
</protein>
<dbReference type="InterPro" id="IPR036420">
    <property type="entry name" value="BRCT_dom_sf"/>
</dbReference>
<evidence type="ECO:0000313" key="3">
    <source>
        <dbReference type="Proteomes" id="UP000663879"/>
    </source>
</evidence>
<dbReference type="Proteomes" id="UP000663879">
    <property type="component" value="Unassembled WGS sequence"/>
</dbReference>
<organism evidence="2 3">
    <name type="scientific">Brachionus calyciflorus</name>
    <dbReference type="NCBI Taxonomy" id="104777"/>
    <lineage>
        <taxon>Eukaryota</taxon>
        <taxon>Metazoa</taxon>
        <taxon>Spiralia</taxon>
        <taxon>Gnathifera</taxon>
        <taxon>Rotifera</taxon>
        <taxon>Eurotatoria</taxon>
        <taxon>Monogononta</taxon>
        <taxon>Pseudotrocha</taxon>
        <taxon>Ploima</taxon>
        <taxon>Brachionidae</taxon>
        <taxon>Brachionus</taxon>
    </lineage>
</organism>